<feature type="compositionally biased region" description="Low complexity" evidence="1">
    <location>
        <begin position="229"/>
        <end position="239"/>
    </location>
</feature>
<feature type="domain" description="SET" evidence="2">
    <location>
        <begin position="44"/>
        <end position="270"/>
    </location>
</feature>
<dbReference type="AlphaFoldDB" id="A0ABD3MPN9"/>
<accession>A0ABD3MPN9</accession>
<dbReference type="InterPro" id="IPR046341">
    <property type="entry name" value="SET_dom_sf"/>
</dbReference>
<sequence>MHATMANADEASAQQQAYQAWLESNHVFVRTDLVETTNENVVAGWGCVATANIKKGTVLFRIPRAACFAVAASSTNQDKSDCNDDDPTTRDSQRSLALHYLHHKSNDQWSPFLNLLTPQMLPWTLHDELLKCLIGTELELVVHRKLARLQSEYEDLLSSLANDGKASNIMSVSYGDYLDACSIVASHANPWFGVSIVPFNTTLNWGSEVNVEFDLESRNDANGDEEESSSGSGKASTKANSEALAAEEEVIVGRAICNIKKGSELFQSYGDSTAELLYRCGFAPNFNGADISDSISFFVGEIVRVVEGLLDSDKASAATAAECDDKLQANLPSSSAITDIESKIEALKKSGAIDSSSWDGMEDCLTAELSSPSPEFINTSAINRETSSKVVFGKKRKRGQDDQMNDEDRVKYDDGGVSKLIGTCLVLLSDTESWQRASKAIENLPDHAAQEQNDDEDSRSGDSESNDEDDEESRTDDIAASVLLSSLANMTPRQSTHLQQIALDVGTGGHDPWRALLIQVYNSKALKWDMAIRAAKLVIEKKMTRLNTGEDVYKSFIKENSDKEKDVMGAIQVLRDVEWSLLTRALNVLDIPWYK</sequence>
<organism evidence="3 4">
    <name type="scientific">Cyclotella atomus</name>
    <dbReference type="NCBI Taxonomy" id="382360"/>
    <lineage>
        <taxon>Eukaryota</taxon>
        <taxon>Sar</taxon>
        <taxon>Stramenopiles</taxon>
        <taxon>Ochrophyta</taxon>
        <taxon>Bacillariophyta</taxon>
        <taxon>Coscinodiscophyceae</taxon>
        <taxon>Thalassiosirophycidae</taxon>
        <taxon>Stephanodiscales</taxon>
        <taxon>Stephanodiscaceae</taxon>
        <taxon>Cyclotella</taxon>
    </lineage>
</organism>
<dbReference type="PANTHER" id="PTHR13271">
    <property type="entry name" value="UNCHARACTERIZED PUTATIVE METHYLTRANSFERASE"/>
    <property type="match status" value="1"/>
</dbReference>
<dbReference type="Gene3D" id="3.90.1410.10">
    <property type="entry name" value="set domain protein methyltransferase, domain 1"/>
    <property type="match status" value="1"/>
</dbReference>
<dbReference type="InterPro" id="IPR001214">
    <property type="entry name" value="SET_dom"/>
</dbReference>
<protein>
    <recommendedName>
        <fullName evidence="2">SET domain-containing protein</fullName>
    </recommendedName>
</protein>
<dbReference type="EMBL" id="JALLPJ020001392">
    <property type="protein sequence ID" value="KAL3765970.1"/>
    <property type="molecule type" value="Genomic_DNA"/>
</dbReference>
<dbReference type="CDD" id="cd10527">
    <property type="entry name" value="SET_LSMT"/>
    <property type="match status" value="1"/>
</dbReference>
<evidence type="ECO:0000313" key="4">
    <source>
        <dbReference type="Proteomes" id="UP001530400"/>
    </source>
</evidence>
<keyword evidence="4" id="KW-1185">Reference proteome</keyword>
<name>A0ABD3MPN9_9STRA</name>
<proteinExistence type="predicted"/>
<dbReference type="PANTHER" id="PTHR13271:SF156">
    <property type="entry name" value="SET DOMAIN-CONTAINING PROTEIN"/>
    <property type="match status" value="1"/>
</dbReference>
<feature type="region of interest" description="Disordered" evidence="1">
    <location>
        <begin position="390"/>
        <end position="413"/>
    </location>
</feature>
<evidence type="ECO:0000256" key="1">
    <source>
        <dbReference type="SAM" id="MobiDB-lite"/>
    </source>
</evidence>
<evidence type="ECO:0000259" key="2">
    <source>
        <dbReference type="Pfam" id="PF00856"/>
    </source>
</evidence>
<evidence type="ECO:0000313" key="3">
    <source>
        <dbReference type="EMBL" id="KAL3765970.1"/>
    </source>
</evidence>
<gene>
    <name evidence="3" type="ORF">ACHAWO_002962</name>
</gene>
<dbReference type="SUPFAM" id="SSF82199">
    <property type="entry name" value="SET domain"/>
    <property type="match status" value="1"/>
</dbReference>
<comment type="caution">
    <text evidence="3">The sequence shown here is derived from an EMBL/GenBank/DDBJ whole genome shotgun (WGS) entry which is preliminary data.</text>
</comment>
<feature type="region of interest" description="Disordered" evidence="1">
    <location>
        <begin position="219"/>
        <end position="239"/>
    </location>
</feature>
<feature type="compositionally biased region" description="Acidic residues" evidence="1">
    <location>
        <begin position="464"/>
        <end position="474"/>
    </location>
</feature>
<dbReference type="InterPro" id="IPR050600">
    <property type="entry name" value="SETD3_SETD6_MTase"/>
</dbReference>
<feature type="region of interest" description="Disordered" evidence="1">
    <location>
        <begin position="443"/>
        <end position="475"/>
    </location>
</feature>
<dbReference type="Proteomes" id="UP001530400">
    <property type="component" value="Unassembled WGS sequence"/>
</dbReference>
<dbReference type="Pfam" id="PF00856">
    <property type="entry name" value="SET"/>
    <property type="match status" value="1"/>
</dbReference>
<reference evidence="3 4" key="1">
    <citation type="submission" date="2024-10" db="EMBL/GenBank/DDBJ databases">
        <title>Updated reference genomes for cyclostephanoid diatoms.</title>
        <authorList>
            <person name="Roberts W.R."/>
            <person name="Alverson A.J."/>
        </authorList>
    </citation>
    <scope>NUCLEOTIDE SEQUENCE [LARGE SCALE GENOMIC DNA]</scope>
    <source>
        <strain evidence="3 4">AJA010-31</strain>
    </source>
</reference>